<dbReference type="Proteomes" id="UP001183388">
    <property type="component" value="Unassembled WGS sequence"/>
</dbReference>
<dbReference type="RefSeq" id="WP_311632655.1">
    <property type="nucleotide sequence ID" value="NZ_JAVREN010000044.1"/>
</dbReference>
<dbReference type="InterPro" id="IPR014027">
    <property type="entry name" value="UDP-Glc/GDP-Man_DH_C"/>
</dbReference>
<comment type="caution">
    <text evidence="2">The sequence shown here is derived from an EMBL/GenBank/DDBJ whole genome shotgun (WGS) entry which is preliminary data.</text>
</comment>
<sequence length="168" mass="18135">MELANDVNSHMPDYVVRRLTEAFHTRRMAVRGSRVLLLGPAYKAGTSDARESPSARVAELLLDLGATARGADPYVGDDFRADARLIRVAATAEEVAGSDAVVPLTDHTAFGYDTILERAPYVLDCRDRLSGANVDVLQGPSPVVEAAPARGLHREAGRRDIRVRGWGA</sequence>
<dbReference type="PANTHER" id="PTHR43491:SF1">
    <property type="entry name" value="UDP-N-ACETYL-D-MANNOSAMINE DEHYDROGENASE"/>
    <property type="match status" value="1"/>
</dbReference>
<protein>
    <submittedName>
        <fullName evidence="2">UDP binding domain-containing protein</fullName>
    </submittedName>
</protein>
<organism evidence="2 3">
    <name type="scientific">Streptomyces boetiae</name>
    <dbReference type="NCBI Taxonomy" id="3075541"/>
    <lineage>
        <taxon>Bacteria</taxon>
        <taxon>Bacillati</taxon>
        <taxon>Actinomycetota</taxon>
        <taxon>Actinomycetes</taxon>
        <taxon>Kitasatosporales</taxon>
        <taxon>Streptomycetaceae</taxon>
        <taxon>Streptomyces</taxon>
    </lineage>
</organism>
<dbReference type="PANTHER" id="PTHR43491">
    <property type="entry name" value="UDP-N-ACETYL-D-MANNOSAMINE DEHYDROGENASE"/>
    <property type="match status" value="1"/>
</dbReference>
<evidence type="ECO:0000259" key="1">
    <source>
        <dbReference type="SMART" id="SM00984"/>
    </source>
</evidence>
<reference evidence="3" key="1">
    <citation type="submission" date="2023-07" db="EMBL/GenBank/DDBJ databases">
        <title>30 novel species of actinomycetes from the DSMZ collection.</title>
        <authorList>
            <person name="Nouioui I."/>
        </authorList>
    </citation>
    <scope>NUCLEOTIDE SEQUENCE [LARGE SCALE GENOMIC DNA]</scope>
    <source>
        <strain evidence="3">DSM 44917</strain>
    </source>
</reference>
<dbReference type="EMBL" id="JAVREN010000044">
    <property type="protein sequence ID" value="MDT0309692.1"/>
    <property type="molecule type" value="Genomic_DNA"/>
</dbReference>
<evidence type="ECO:0000313" key="2">
    <source>
        <dbReference type="EMBL" id="MDT0309692.1"/>
    </source>
</evidence>
<dbReference type="SMART" id="SM00984">
    <property type="entry name" value="UDPG_MGDP_dh_C"/>
    <property type="match status" value="1"/>
</dbReference>
<dbReference type="SUPFAM" id="SSF52413">
    <property type="entry name" value="UDP-glucose/GDP-mannose dehydrogenase C-terminal domain"/>
    <property type="match status" value="1"/>
</dbReference>
<evidence type="ECO:0000313" key="3">
    <source>
        <dbReference type="Proteomes" id="UP001183388"/>
    </source>
</evidence>
<dbReference type="InterPro" id="IPR036220">
    <property type="entry name" value="UDP-Glc/GDP-Man_DH_C_sf"/>
</dbReference>
<dbReference type="InterPro" id="IPR028359">
    <property type="entry name" value="UDP_ManNAc/GlcNAc_DH"/>
</dbReference>
<accession>A0ABU2LDN2</accession>
<gene>
    <name evidence="2" type="ORF">RM780_22425</name>
</gene>
<keyword evidence="3" id="KW-1185">Reference proteome</keyword>
<name>A0ABU2LDN2_9ACTN</name>
<dbReference type="Pfam" id="PF03720">
    <property type="entry name" value="UDPG_MGDP_dh_C"/>
    <property type="match status" value="1"/>
</dbReference>
<dbReference type="Gene3D" id="3.40.50.720">
    <property type="entry name" value="NAD(P)-binding Rossmann-like Domain"/>
    <property type="match status" value="1"/>
</dbReference>
<proteinExistence type="predicted"/>
<feature type="domain" description="UDP-glucose/GDP-mannose dehydrogenase C-terminal" evidence="1">
    <location>
        <begin position="36"/>
        <end position="131"/>
    </location>
</feature>